<feature type="region of interest" description="Disordered" evidence="1">
    <location>
        <begin position="202"/>
        <end position="224"/>
    </location>
</feature>
<feature type="region of interest" description="Disordered" evidence="1">
    <location>
        <begin position="93"/>
        <end position="125"/>
    </location>
</feature>
<evidence type="ECO:0000256" key="1">
    <source>
        <dbReference type="SAM" id="MobiDB-lite"/>
    </source>
</evidence>
<dbReference type="Proteomes" id="UP001501147">
    <property type="component" value="Unassembled WGS sequence"/>
</dbReference>
<evidence type="ECO:0008006" key="4">
    <source>
        <dbReference type="Google" id="ProtNLM"/>
    </source>
</evidence>
<gene>
    <name evidence="2" type="ORF">GCM10023329_11910</name>
</gene>
<proteinExistence type="predicted"/>
<dbReference type="EMBL" id="BAABJV010000002">
    <property type="protein sequence ID" value="GAA4767193.1"/>
    <property type="molecule type" value="Genomic_DNA"/>
</dbReference>
<evidence type="ECO:0000313" key="2">
    <source>
        <dbReference type="EMBL" id="GAA4767193.1"/>
    </source>
</evidence>
<dbReference type="RefSeq" id="WP_345610253.1">
    <property type="nucleotide sequence ID" value="NZ_BAABJV010000002.1"/>
</dbReference>
<organism evidence="2 3">
    <name type="scientific">Streptomyces sanyensis</name>
    <dbReference type="NCBI Taxonomy" id="568869"/>
    <lineage>
        <taxon>Bacteria</taxon>
        <taxon>Bacillati</taxon>
        <taxon>Actinomycetota</taxon>
        <taxon>Actinomycetes</taxon>
        <taxon>Kitasatosporales</taxon>
        <taxon>Streptomycetaceae</taxon>
        <taxon>Streptomyces</taxon>
    </lineage>
</organism>
<sequence>MTATSPRNRRAPGVPRTTRYPRAARPRRARRPGPLRTWALCAAALAALPAAGGCGIRETDVIAAGGPATVDVLPAWEVRMLLFLRTPEGAVVPVPRESAEGPPDGALDGRRPTEEGRPGPPPPVRTVTALLAGPDEDERRAGLDNDPTLPGPAAVREVTASGATATLVLGAPVGGIGEAGLRQLVCTVAHAQDREGDLSVVVTGSDGPLPAERCAPLPAPAPTD</sequence>
<accession>A0ABP8ZWS3</accession>
<comment type="caution">
    <text evidence="2">The sequence shown here is derived from an EMBL/GenBank/DDBJ whole genome shotgun (WGS) entry which is preliminary data.</text>
</comment>
<name>A0ABP8ZWS3_9ACTN</name>
<reference evidence="3" key="1">
    <citation type="journal article" date="2019" name="Int. J. Syst. Evol. Microbiol.">
        <title>The Global Catalogue of Microorganisms (GCM) 10K type strain sequencing project: providing services to taxonomists for standard genome sequencing and annotation.</title>
        <authorList>
            <consortium name="The Broad Institute Genomics Platform"/>
            <consortium name="The Broad Institute Genome Sequencing Center for Infectious Disease"/>
            <person name="Wu L."/>
            <person name="Ma J."/>
        </authorList>
    </citation>
    <scope>NUCLEOTIDE SEQUENCE [LARGE SCALE GENOMIC DNA]</scope>
    <source>
        <strain evidence="3">JCM 18324</strain>
    </source>
</reference>
<protein>
    <recommendedName>
        <fullName evidence="4">GerMN domain-containing protein</fullName>
    </recommendedName>
</protein>
<feature type="compositionally biased region" description="Basic and acidic residues" evidence="1">
    <location>
        <begin position="107"/>
        <end position="117"/>
    </location>
</feature>
<feature type="compositionally biased region" description="Basic residues" evidence="1">
    <location>
        <begin position="22"/>
        <end position="31"/>
    </location>
</feature>
<feature type="region of interest" description="Disordered" evidence="1">
    <location>
        <begin position="1"/>
        <end position="31"/>
    </location>
</feature>
<evidence type="ECO:0000313" key="3">
    <source>
        <dbReference type="Proteomes" id="UP001501147"/>
    </source>
</evidence>
<keyword evidence="3" id="KW-1185">Reference proteome</keyword>